<keyword evidence="6" id="KW-0548">Nucleotidyltransferase</keyword>
<dbReference type="RefSeq" id="WP_160145948.1">
    <property type="nucleotide sequence ID" value="NZ_BIFQ01000001.1"/>
</dbReference>
<dbReference type="GO" id="GO:0008033">
    <property type="term" value="P:tRNA processing"/>
    <property type="evidence" value="ECO:0007669"/>
    <property type="project" value="UniProtKB-KW"/>
</dbReference>
<protein>
    <submittedName>
        <fullName evidence="13">HDIG domain-containing protein</fullName>
    </submittedName>
</protein>
<dbReference type="OrthoDB" id="9805698at2"/>
<dbReference type="CDD" id="cd00077">
    <property type="entry name" value="HDc"/>
    <property type="match status" value="1"/>
</dbReference>
<dbReference type="InterPro" id="IPR003607">
    <property type="entry name" value="HD/PDEase_dom"/>
</dbReference>
<dbReference type="PANTHER" id="PTHR47545:SF2">
    <property type="entry name" value="CC-ADDING TRNA NUCLEOTIDYLTRANSFERASE"/>
    <property type="match status" value="1"/>
</dbReference>
<keyword evidence="10 11" id="KW-0694">RNA-binding</keyword>
<dbReference type="Pfam" id="PF01743">
    <property type="entry name" value="PolyA_pol"/>
    <property type="match status" value="1"/>
</dbReference>
<evidence type="ECO:0000256" key="11">
    <source>
        <dbReference type="RuleBase" id="RU003953"/>
    </source>
</evidence>
<keyword evidence="5" id="KW-0819">tRNA processing</keyword>
<dbReference type="SUPFAM" id="SSF81301">
    <property type="entry name" value="Nucleotidyltransferase"/>
    <property type="match status" value="1"/>
</dbReference>
<dbReference type="GO" id="GO:0046872">
    <property type="term" value="F:metal ion binding"/>
    <property type="evidence" value="ECO:0007669"/>
    <property type="project" value="UniProtKB-KW"/>
</dbReference>
<dbReference type="Pfam" id="PF12627">
    <property type="entry name" value="PolyA_pol_RNAbd"/>
    <property type="match status" value="1"/>
</dbReference>
<evidence type="ECO:0000313" key="14">
    <source>
        <dbReference type="Proteomes" id="UP000287224"/>
    </source>
</evidence>
<accession>A0A401ZHF7</accession>
<evidence type="ECO:0000256" key="6">
    <source>
        <dbReference type="ARBA" id="ARBA00022695"/>
    </source>
</evidence>
<comment type="cofactor">
    <cofactor evidence="1">
        <name>Mg(2+)</name>
        <dbReference type="ChEBI" id="CHEBI:18420"/>
    </cofactor>
</comment>
<evidence type="ECO:0000256" key="7">
    <source>
        <dbReference type="ARBA" id="ARBA00022723"/>
    </source>
</evidence>
<dbReference type="GO" id="GO:0000166">
    <property type="term" value="F:nucleotide binding"/>
    <property type="evidence" value="ECO:0007669"/>
    <property type="project" value="UniProtKB-KW"/>
</dbReference>
<dbReference type="GO" id="GO:0016779">
    <property type="term" value="F:nucleotidyltransferase activity"/>
    <property type="evidence" value="ECO:0007669"/>
    <property type="project" value="UniProtKB-KW"/>
</dbReference>
<dbReference type="InterPro" id="IPR050124">
    <property type="entry name" value="tRNA_CCA-adding_enzyme"/>
</dbReference>
<keyword evidence="14" id="KW-1185">Reference proteome</keyword>
<dbReference type="InterPro" id="IPR006674">
    <property type="entry name" value="HD_domain"/>
</dbReference>
<evidence type="ECO:0000259" key="12">
    <source>
        <dbReference type="SMART" id="SM00471"/>
    </source>
</evidence>
<evidence type="ECO:0000256" key="4">
    <source>
        <dbReference type="ARBA" id="ARBA00022679"/>
    </source>
</evidence>
<evidence type="ECO:0000256" key="2">
    <source>
        <dbReference type="ARBA" id="ARBA00007265"/>
    </source>
</evidence>
<keyword evidence="9" id="KW-0460">Magnesium</keyword>
<dbReference type="InterPro" id="IPR002646">
    <property type="entry name" value="PolA_pol_head_dom"/>
</dbReference>
<evidence type="ECO:0000256" key="10">
    <source>
        <dbReference type="ARBA" id="ARBA00022884"/>
    </source>
</evidence>
<keyword evidence="4 11" id="KW-0808">Transferase</keyword>
<keyword evidence="7" id="KW-0479">Metal-binding</keyword>
<feature type="domain" description="HD/PDEase" evidence="12">
    <location>
        <begin position="257"/>
        <end position="436"/>
    </location>
</feature>
<dbReference type="InterPro" id="IPR043519">
    <property type="entry name" value="NT_sf"/>
</dbReference>
<dbReference type="Pfam" id="PF01966">
    <property type="entry name" value="HD"/>
    <property type="match status" value="1"/>
</dbReference>
<sequence>MTEKEQARAAWVLQALRQSCQLLKEYEQPVYLVGGSMRNLLLQRPCVDWDIVTSGNIPDLARRLADHLGGFYAHMHEKASRVIVKHEQQELTLDISPLQGSDIREDLAKRDFTINALAAPFTGVIALIERSASPGELRASLSEAIIDPHQGLRDIATQTLRATTETVFQQDPLRLLRAMRFARQYHLTIEAETARYIARDASLLLQVARERIHEELYALLRPEGSYENLLFLDTHHLLTALIPELEPARGMAQPSLHHWDVFDHSLASVEMLEKLGTLLQQSPEEVRCSELNAGEHDDLLELQQMLQEAEQQGIFSFTRLLSPPLKVAALLHDIGKPITQAVDEAGNITFYHHPQAGVPLAQQITQRLGISTQDKRLIQQVVAHHMRPGQLSSATVTPRAIRRYFVDMGPNGIYVALVSLADHLAMRGPEPLTIHWQRHLATVRTLLTRYIREREQILPPRLIQSEELIRHFQLQPGPLIGQLLEAIAEAQAEGEVHSKEEVLWFTEEKLQHIRAQQEK</sequence>
<dbReference type="Gene3D" id="3.30.460.10">
    <property type="entry name" value="Beta Polymerase, domain 2"/>
    <property type="match status" value="1"/>
</dbReference>
<comment type="similarity">
    <text evidence="2 11">Belongs to the tRNA nucleotidyltransferase/poly(A) polymerase family.</text>
</comment>
<reference evidence="14" key="1">
    <citation type="submission" date="2018-12" db="EMBL/GenBank/DDBJ databases">
        <title>Tengunoibacter tsumagoiensis gen. nov., sp. nov., Dictyobacter kobayashii sp. nov., D. alpinus sp. nov., and D. joshuensis sp. nov. and description of Dictyobacteraceae fam. nov. within the order Ktedonobacterales isolated from Tengu-no-mugimeshi.</title>
        <authorList>
            <person name="Wang C.M."/>
            <person name="Zheng Y."/>
            <person name="Sakai Y."/>
            <person name="Toyoda A."/>
            <person name="Minakuchi Y."/>
            <person name="Abe K."/>
            <person name="Yokota A."/>
            <person name="Yabe S."/>
        </authorList>
    </citation>
    <scope>NUCLEOTIDE SEQUENCE [LARGE SCALE GENOMIC DNA]</scope>
    <source>
        <strain evidence="14">S-27</strain>
    </source>
</reference>
<dbReference type="InterPro" id="IPR006675">
    <property type="entry name" value="HDIG_dom"/>
</dbReference>
<dbReference type="NCBIfam" id="TIGR00277">
    <property type="entry name" value="HDIG"/>
    <property type="match status" value="1"/>
</dbReference>
<dbReference type="EMBL" id="BIFQ01000001">
    <property type="protein sequence ID" value="GCE06299.1"/>
    <property type="molecule type" value="Genomic_DNA"/>
</dbReference>
<gene>
    <name evidence="13" type="ORF">KDAU_36280</name>
</gene>
<dbReference type="Gene3D" id="1.10.3090.10">
    <property type="entry name" value="cca-adding enzyme, domain 2"/>
    <property type="match status" value="1"/>
</dbReference>
<evidence type="ECO:0000256" key="9">
    <source>
        <dbReference type="ARBA" id="ARBA00022842"/>
    </source>
</evidence>
<dbReference type="Proteomes" id="UP000287224">
    <property type="component" value="Unassembled WGS sequence"/>
</dbReference>
<comment type="caution">
    <text evidence="13">The sequence shown here is derived from an EMBL/GenBank/DDBJ whole genome shotgun (WGS) entry which is preliminary data.</text>
</comment>
<evidence type="ECO:0000256" key="8">
    <source>
        <dbReference type="ARBA" id="ARBA00022741"/>
    </source>
</evidence>
<evidence type="ECO:0000313" key="13">
    <source>
        <dbReference type="EMBL" id="GCE06299.1"/>
    </source>
</evidence>
<keyword evidence="8" id="KW-0547">Nucleotide-binding</keyword>
<name>A0A401ZHF7_9CHLR</name>
<organism evidence="13 14">
    <name type="scientific">Dictyobacter aurantiacus</name>
    <dbReference type="NCBI Taxonomy" id="1936993"/>
    <lineage>
        <taxon>Bacteria</taxon>
        <taxon>Bacillati</taxon>
        <taxon>Chloroflexota</taxon>
        <taxon>Ktedonobacteria</taxon>
        <taxon>Ktedonobacterales</taxon>
        <taxon>Dictyobacteraceae</taxon>
        <taxon>Dictyobacter</taxon>
    </lineage>
</organism>
<proteinExistence type="inferred from homology"/>
<dbReference type="PANTHER" id="PTHR47545">
    <property type="entry name" value="MULTIFUNCTIONAL CCA PROTEIN"/>
    <property type="match status" value="1"/>
</dbReference>
<keyword evidence="3" id="KW-0820">tRNA-binding</keyword>
<dbReference type="SUPFAM" id="SSF81891">
    <property type="entry name" value="Poly A polymerase C-terminal region-like"/>
    <property type="match status" value="1"/>
</dbReference>
<evidence type="ECO:0000256" key="1">
    <source>
        <dbReference type="ARBA" id="ARBA00001946"/>
    </source>
</evidence>
<evidence type="ECO:0000256" key="5">
    <source>
        <dbReference type="ARBA" id="ARBA00022694"/>
    </source>
</evidence>
<dbReference type="GO" id="GO:0000049">
    <property type="term" value="F:tRNA binding"/>
    <property type="evidence" value="ECO:0007669"/>
    <property type="project" value="UniProtKB-KW"/>
</dbReference>
<dbReference type="InterPro" id="IPR032828">
    <property type="entry name" value="PolyA_RNA-bd"/>
</dbReference>
<dbReference type="SMART" id="SM00471">
    <property type="entry name" value="HDc"/>
    <property type="match status" value="1"/>
</dbReference>
<dbReference type="AlphaFoldDB" id="A0A401ZHF7"/>
<evidence type="ECO:0000256" key="3">
    <source>
        <dbReference type="ARBA" id="ARBA00022555"/>
    </source>
</evidence>